<gene>
    <name evidence="2" type="ORF">B296_00000621</name>
</gene>
<comment type="caution">
    <text evidence="2">The sequence shown here is derived from an EMBL/GenBank/DDBJ whole genome shotgun (WGS) entry which is preliminary data.</text>
</comment>
<organism evidence="2 3">
    <name type="scientific">Ensete ventricosum</name>
    <name type="common">Abyssinian banana</name>
    <name type="synonym">Musa ensete</name>
    <dbReference type="NCBI Taxonomy" id="4639"/>
    <lineage>
        <taxon>Eukaryota</taxon>
        <taxon>Viridiplantae</taxon>
        <taxon>Streptophyta</taxon>
        <taxon>Embryophyta</taxon>
        <taxon>Tracheophyta</taxon>
        <taxon>Spermatophyta</taxon>
        <taxon>Magnoliopsida</taxon>
        <taxon>Liliopsida</taxon>
        <taxon>Zingiberales</taxon>
        <taxon>Musaceae</taxon>
        <taxon>Ensete</taxon>
    </lineage>
</organism>
<feature type="compositionally biased region" description="Basic residues" evidence="1">
    <location>
        <begin position="8"/>
        <end position="18"/>
    </location>
</feature>
<name>A0A427AQX3_ENSVE</name>
<dbReference type="AlphaFoldDB" id="A0A427AQX3"/>
<dbReference type="Proteomes" id="UP000287651">
    <property type="component" value="Unassembled WGS sequence"/>
</dbReference>
<dbReference type="EMBL" id="AMZH03001634">
    <property type="protein sequence ID" value="RRT78595.1"/>
    <property type="molecule type" value="Genomic_DNA"/>
</dbReference>
<feature type="region of interest" description="Disordered" evidence="1">
    <location>
        <begin position="1"/>
        <end position="21"/>
    </location>
</feature>
<sequence>MIIVEHGRRQRRQWRQRKERPTVDMTKEGVALWVAGGRWGSEGRCKGVVVSGDSSGKRQGRGCWRCGWAATLAATAASRGKQRRRGFNERSSVASVHDVSLFIHSIMAATTMLLQPPATHAVAPSSTTAIASIALPTIALPSAIAAKPSTPLLPLPGVTIFGLKPQLLITTSTSDPY</sequence>
<proteinExistence type="predicted"/>
<evidence type="ECO:0000313" key="3">
    <source>
        <dbReference type="Proteomes" id="UP000287651"/>
    </source>
</evidence>
<accession>A0A427AQX3</accession>
<evidence type="ECO:0000313" key="2">
    <source>
        <dbReference type="EMBL" id="RRT78595.1"/>
    </source>
</evidence>
<protein>
    <submittedName>
        <fullName evidence="2">Uncharacterized protein</fullName>
    </submittedName>
</protein>
<reference evidence="2 3" key="1">
    <citation type="journal article" date="2014" name="Agronomy (Basel)">
        <title>A Draft Genome Sequence for Ensete ventricosum, the Drought-Tolerant Tree Against Hunger.</title>
        <authorList>
            <person name="Harrison J."/>
            <person name="Moore K.A."/>
            <person name="Paszkiewicz K."/>
            <person name="Jones T."/>
            <person name="Grant M."/>
            <person name="Ambacheew D."/>
            <person name="Muzemil S."/>
            <person name="Studholme D.J."/>
        </authorList>
    </citation>
    <scope>NUCLEOTIDE SEQUENCE [LARGE SCALE GENOMIC DNA]</scope>
</reference>
<evidence type="ECO:0000256" key="1">
    <source>
        <dbReference type="SAM" id="MobiDB-lite"/>
    </source>
</evidence>